<name>A0ABT5I6Q2_VOGIN</name>
<protein>
    <submittedName>
        <fullName evidence="2">FRG domain-containing protein</fullName>
    </submittedName>
</protein>
<evidence type="ECO:0000313" key="3">
    <source>
        <dbReference type="Proteomes" id="UP001221566"/>
    </source>
</evidence>
<evidence type="ECO:0000259" key="1">
    <source>
        <dbReference type="Pfam" id="PF08867"/>
    </source>
</evidence>
<dbReference type="EMBL" id="JAQQKY010000008">
    <property type="protein sequence ID" value="MDC7691864.1"/>
    <property type="molecule type" value="Genomic_DNA"/>
</dbReference>
<dbReference type="InterPro" id="IPR014966">
    <property type="entry name" value="FRG-dom"/>
</dbReference>
<dbReference type="RefSeq" id="WP_272803696.1">
    <property type="nucleotide sequence ID" value="NZ_JAQQKY010000008.1"/>
</dbReference>
<sequence length="153" mass="16933">MALAQHHGIPTRLLDWTYNPYVAAYFAAKSVVEKKELQGEGKELAVWITQQHAFTSRGLKLIKVPSAITPNLSAQQGFFSLLKSIPELGDESDVLNLIRANVWKVMLPSCLAAELMERCRDLNISAATMFPGYDGAAMAVREALLINRFGNKL</sequence>
<dbReference type="Proteomes" id="UP001221566">
    <property type="component" value="Unassembled WGS sequence"/>
</dbReference>
<evidence type="ECO:0000313" key="2">
    <source>
        <dbReference type="EMBL" id="MDC7691864.1"/>
    </source>
</evidence>
<dbReference type="Pfam" id="PF08867">
    <property type="entry name" value="FRG"/>
    <property type="match status" value="1"/>
</dbReference>
<reference evidence="2 3" key="1">
    <citation type="submission" date="2023-01" db="EMBL/GenBank/DDBJ databases">
        <title>Novel species of the genus Vogesella isolated from rivers.</title>
        <authorList>
            <person name="Lu H."/>
        </authorList>
    </citation>
    <scope>NUCLEOTIDE SEQUENCE [LARGE SCALE GENOMIC DNA]</scope>
    <source>
        <strain evidence="2 3">SH7W</strain>
    </source>
</reference>
<keyword evidence="3" id="KW-1185">Reference proteome</keyword>
<gene>
    <name evidence="2" type="ORF">PQU93_13905</name>
</gene>
<accession>A0ABT5I6Q2</accession>
<proteinExistence type="predicted"/>
<feature type="domain" description="FRG" evidence="1">
    <location>
        <begin position="1"/>
        <end position="33"/>
    </location>
</feature>
<organism evidence="2 3">
    <name type="scientific">Vogesella indigofera</name>
    <name type="common">Pseudomonas indigofera</name>
    <dbReference type="NCBI Taxonomy" id="45465"/>
    <lineage>
        <taxon>Bacteria</taxon>
        <taxon>Pseudomonadati</taxon>
        <taxon>Pseudomonadota</taxon>
        <taxon>Betaproteobacteria</taxon>
        <taxon>Neisseriales</taxon>
        <taxon>Chromobacteriaceae</taxon>
        <taxon>Vogesella</taxon>
    </lineage>
</organism>
<comment type="caution">
    <text evidence="2">The sequence shown here is derived from an EMBL/GenBank/DDBJ whole genome shotgun (WGS) entry which is preliminary data.</text>
</comment>